<dbReference type="PANTHER" id="PTHR11008:SF29">
    <property type="entry name" value="IP17226P"/>
    <property type="match status" value="1"/>
</dbReference>
<dbReference type="EMBL" id="JASPKY010000109">
    <property type="protein sequence ID" value="KAK9736760.1"/>
    <property type="molecule type" value="Genomic_DNA"/>
</dbReference>
<reference evidence="2 3" key="1">
    <citation type="journal article" date="2024" name="BMC Genomics">
        <title>De novo assembly and annotation of Popillia japonica's genome with initial clues to its potential as an invasive pest.</title>
        <authorList>
            <person name="Cucini C."/>
            <person name="Boschi S."/>
            <person name="Funari R."/>
            <person name="Cardaioli E."/>
            <person name="Iannotti N."/>
            <person name="Marturano G."/>
            <person name="Paoli F."/>
            <person name="Bruttini M."/>
            <person name="Carapelli A."/>
            <person name="Frati F."/>
            <person name="Nardi F."/>
        </authorList>
    </citation>
    <scope>NUCLEOTIDE SEQUENCE [LARGE SCALE GENOMIC DNA]</scope>
    <source>
        <strain evidence="2">DMR45628</strain>
    </source>
</reference>
<keyword evidence="1" id="KW-0732">Signal</keyword>
<evidence type="ECO:0000313" key="3">
    <source>
        <dbReference type="Proteomes" id="UP001458880"/>
    </source>
</evidence>
<dbReference type="SMART" id="SM00700">
    <property type="entry name" value="JHBP"/>
    <property type="match status" value="1"/>
</dbReference>
<name>A0AAW1LTP9_POPJA</name>
<dbReference type="InterPro" id="IPR038606">
    <property type="entry name" value="To_sf"/>
</dbReference>
<gene>
    <name evidence="2" type="ORF">QE152_g11304</name>
</gene>
<dbReference type="Proteomes" id="UP001458880">
    <property type="component" value="Unassembled WGS sequence"/>
</dbReference>
<sequence>MKFLLSTLVLLASCLAIFAENKNSKVFESQIEDALECFRGLLINGVPEYDFPSFNPLVVPEGSVDLSELGIEGLSGRVAVEDLYIAGLTDFQYSNIKGTIGLIPPRYIFQGTINFPLTTISTKYDLDVQYADPVDVRVYGAGDFGLEAVNFSIDIDATVTVLGGINISNLDVWVSLAGLNSFTLTGYFNDEELSAQIVETVLADPSGLVADYAQTVNDLVTELVTDLVNNGGGSDDGFLSDILSQCI</sequence>
<dbReference type="InterPro" id="IPR010562">
    <property type="entry name" value="Haemolymph_juvenile_hormone-bd"/>
</dbReference>
<protein>
    <submittedName>
        <fullName evidence="2">Hemolymph juvenile hormone binding protein (JHBP)</fullName>
    </submittedName>
</protein>
<evidence type="ECO:0000313" key="2">
    <source>
        <dbReference type="EMBL" id="KAK9736760.1"/>
    </source>
</evidence>
<feature type="chain" id="PRO_5043508787" evidence="1">
    <location>
        <begin position="20"/>
        <end position="247"/>
    </location>
</feature>
<evidence type="ECO:0000256" key="1">
    <source>
        <dbReference type="SAM" id="SignalP"/>
    </source>
</evidence>
<feature type="signal peptide" evidence="1">
    <location>
        <begin position="1"/>
        <end position="19"/>
    </location>
</feature>
<accession>A0AAW1LTP9</accession>
<proteinExistence type="predicted"/>
<dbReference type="Pfam" id="PF06585">
    <property type="entry name" value="JHBP"/>
    <property type="match status" value="1"/>
</dbReference>
<dbReference type="GO" id="GO:0005615">
    <property type="term" value="C:extracellular space"/>
    <property type="evidence" value="ECO:0007669"/>
    <property type="project" value="TreeGrafter"/>
</dbReference>
<comment type="caution">
    <text evidence="2">The sequence shown here is derived from an EMBL/GenBank/DDBJ whole genome shotgun (WGS) entry which is preliminary data.</text>
</comment>
<dbReference type="AlphaFoldDB" id="A0AAW1LTP9"/>
<dbReference type="Gene3D" id="3.15.10.30">
    <property type="entry name" value="Haemolymph juvenile hormone binding protein"/>
    <property type="match status" value="1"/>
</dbReference>
<organism evidence="2 3">
    <name type="scientific">Popillia japonica</name>
    <name type="common">Japanese beetle</name>
    <dbReference type="NCBI Taxonomy" id="7064"/>
    <lineage>
        <taxon>Eukaryota</taxon>
        <taxon>Metazoa</taxon>
        <taxon>Ecdysozoa</taxon>
        <taxon>Arthropoda</taxon>
        <taxon>Hexapoda</taxon>
        <taxon>Insecta</taxon>
        <taxon>Pterygota</taxon>
        <taxon>Neoptera</taxon>
        <taxon>Endopterygota</taxon>
        <taxon>Coleoptera</taxon>
        <taxon>Polyphaga</taxon>
        <taxon>Scarabaeiformia</taxon>
        <taxon>Scarabaeidae</taxon>
        <taxon>Rutelinae</taxon>
        <taxon>Popillia</taxon>
    </lineage>
</organism>
<keyword evidence="3" id="KW-1185">Reference proteome</keyword>
<dbReference type="PANTHER" id="PTHR11008">
    <property type="entry name" value="PROTEIN TAKEOUT-LIKE PROTEIN"/>
    <property type="match status" value="1"/>
</dbReference>